<evidence type="ECO:0000313" key="2">
    <source>
        <dbReference type="EMBL" id="MCG4609446.1"/>
    </source>
</evidence>
<reference evidence="2 3" key="1">
    <citation type="submission" date="2022-01" db="EMBL/GenBank/DDBJ databases">
        <title>Collection of gut derived symbiotic bacterial strains cultured from healthy donors.</title>
        <authorList>
            <person name="Lin H."/>
            <person name="Kohout C."/>
            <person name="Waligurski E."/>
            <person name="Pamer E.G."/>
        </authorList>
    </citation>
    <scope>NUCLEOTIDE SEQUENCE [LARGE SCALE GENOMIC DNA]</scope>
    <source>
        <strain evidence="2 3">DFI.7.58</strain>
    </source>
</reference>
<keyword evidence="1" id="KW-0812">Transmembrane</keyword>
<feature type="transmembrane region" description="Helical" evidence="1">
    <location>
        <begin position="137"/>
        <end position="155"/>
    </location>
</feature>
<gene>
    <name evidence="2" type="ORF">L0P57_00600</name>
</gene>
<sequence>MKYCAKCKVTVTGAGTRCPLCQGGLQENGEPDVRGAIFPNIPDTLHKHSLFFRILILVSVAAVVICGVINLILPEHGWWSLFVLAGVVCGWISLAVAFHYRRNVPKSILYQVVVVCVLTTLWDYWTGWHGWSIDYVIPITCVVAMLVLAITARVFKLNLGSFIMYFTISALFAIVPVIFYVRGMLQVVYPSLICVAGSIISLAALILFEGDNMRKELKRRLHL</sequence>
<accession>A0ABS9MF70</accession>
<feature type="transmembrane region" description="Helical" evidence="1">
    <location>
        <begin position="107"/>
        <end position="125"/>
    </location>
</feature>
<keyword evidence="1" id="KW-0472">Membrane</keyword>
<protein>
    <submittedName>
        <fullName evidence="2">DUF6320 domain-containing protein</fullName>
    </submittedName>
</protein>
<proteinExistence type="predicted"/>
<dbReference type="EMBL" id="JAKNHQ010000001">
    <property type="protein sequence ID" value="MCG4609446.1"/>
    <property type="molecule type" value="Genomic_DNA"/>
</dbReference>
<feature type="transmembrane region" description="Helical" evidence="1">
    <location>
        <begin position="162"/>
        <end position="181"/>
    </location>
</feature>
<feature type="transmembrane region" description="Helical" evidence="1">
    <location>
        <begin position="78"/>
        <end position="100"/>
    </location>
</feature>
<dbReference type="Proteomes" id="UP001298681">
    <property type="component" value="Unassembled WGS sequence"/>
</dbReference>
<dbReference type="InterPro" id="IPR046283">
    <property type="entry name" value="DUF6320"/>
</dbReference>
<feature type="transmembrane region" description="Helical" evidence="1">
    <location>
        <begin position="187"/>
        <end position="208"/>
    </location>
</feature>
<feature type="transmembrane region" description="Helical" evidence="1">
    <location>
        <begin position="50"/>
        <end position="72"/>
    </location>
</feature>
<keyword evidence="3" id="KW-1185">Reference proteome</keyword>
<comment type="caution">
    <text evidence="2">The sequence shown here is derived from an EMBL/GenBank/DDBJ whole genome shotgun (WGS) entry which is preliminary data.</text>
</comment>
<organism evidence="2 3">
    <name type="scientific">Anaeromassilibacillus senegalensis</name>
    <dbReference type="NCBI Taxonomy" id="1673717"/>
    <lineage>
        <taxon>Bacteria</taxon>
        <taxon>Bacillati</taxon>
        <taxon>Bacillota</taxon>
        <taxon>Clostridia</taxon>
        <taxon>Eubacteriales</taxon>
        <taxon>Acutalibacteraceae</taxon>
        <taxon>Anaeromassilibacillus</taxon>
    </lineage>
</organism>
<keyword evidence="1" id="KW-1133">Transmembrane helix</keyword>
<evidence type="ECO:0000256" key="1">
    <source>
        <dbReference type="SAM" id="Phobius"/>
    </source>
</evidence>
<evidence type="ECO:0000313" key="3">
    <source>
        <dbReference type="Proteomes" id="UP001298681"/>
    </source>
</evidence>
<dbReference type="RefSeq" id="WP_087234990.1">
    <property type="nucleotide sequence ID" value="NZ_JAKNHQ010000001.1"/>
</dbReference>
<name>A0ABS9MF70_9FIRM</name>
<dbReference type="Pfam" id="PF19845">
    <property type="entry name" value="DUF6320"/>
    <property type="match status" value="1"/>
</dbReference>